<proteinExistence type="predicted"/>
<keyword evidence="1" id="KW-0548">Nucleotidyltransferase</keyword>
<dbReference type="PANTHER" id="PTHR47183">
    <property type="entry name" value="GLUCOSE-1-PHOSPHATE CYTIDYLYLTRANSFERASE-RELATED"/>
    <property type="match status" value="1"/>
</dbReference>
<dbReference type="AlphaFoldDB" id="K0UQU7"/>
<dbReference type="InterPro" id="IPR029044">
    <property type="entry name" value="Nucleotide-diphossugar_trans"/>
</dbReference>
<keyword evidence="2" id="KW-1185">Reference proteome</keyword>
<dbReference type="PANTHER" id="PTHR47183:SF3">
    <property type="entry name" value="TRANSFERASE"/>
    <property type="match status" value="1"/>
</dbReference>
<name>K0UQU7_MYCVA</name>
<sequence length="266" mass="29843">MKVVLFCGGYGMRMRNSSDDTIPKPMQMLGPRPLIWHVMRYYAHFGHTEFVLCLGYGAEHIKNYFLTYQESASNDFVIRGGKVELLQTDISDWSITFVDTGTESSIGERLRRVRHFVEDDEYFLANYADVLTDAPLNDIIDEVKASGATASMLIVPPQSSFHCVDVTDAGQGCGAITGITPVSRLPIWENGGYFVMSSQILDMLTENCDLVEDTCARLAADGKLFGYRHLGFWKPADTFKERAELEAAYRSGDRPWALWEHAKAVS</sequence>
<accession>K0UQU7</accession>
<organism evidence="1 2">
    <name type="scientific">Mycolicibacterium vaccae ATCC 25954</name>
    <dbReference type="NCBI Taxonomy" id="1194972"/>
    <lineage>
        <taxon>Bacteria</taxon>
        <taxon>Bacillati</taxon>
        <taxon>Actinomycetota</taxon>
        <taxon>Actinomycetes</taxon>
        <taxon>Mycobacteriales</taxon>
        <taxon>Mycobacteriaceae</taxon>
        <taxon>Mycolicibacterium</taxon>
    </lineage>
</organism>
<evidence type="ECO:0000313" key="1">
    <source>
        <dbReference type="EMBL" id="EJZ04928.1"/>
    </source>
</evidence>
<dbReference type="PATRIC" id="fig|1194972.3.peg.5378"/>
<evidence type="ECO:0000313" key="2">
    <source>
        <dbReference type="Proteomes" id="UP000006072"/>
    </source>
</evidence>
<dbReference type="HOGENOM" id="CLU_029499_10_0_11"/>
<protein>
    <submittedName>
        <fullName evidence="1">Putative glucose-1-phosphate cytidylyltransferase</fullName>
    </submittedName>
</protein>
<dbReference type="EMBL" id="ALQA01000095">
    <property type="protein sequence ID" value="EJZ04928.1"/>
    <property type="molecule type" value="Genomic_DNA"/>
</dbReference>
<keyword evidence="1" id="KW-0808">Transferase</keyword>
<gene>
    <name evidence="1" type="ORF">MVAC_27039</name>
</gene>
<dbReference type="SUPFAM" id="SSF53448">
    <property type="entry name" value="Nucleotide-diphospho-sugar transferases"/>
    <property type="match status" value="1"/>
</dbReference>
<dbReference type="GO" id="GO:0047343">
    <property type="term" value="F:glucose-1-phosphate cytidylyltransferase activity"/>
    <property type="evidence" value="ECO:0007669"/>
    <property type="project" value="InterPro"/>
</dbReference>
<comment type="caution">
    <text evidence="1">The sequence shown here is derived from an EMBL/GenBank/DDBJ whole genome shotgun (WGS) entry which is preliminary data.</text>
</comment>
<dbReference type="Proteomes" id="UP000006072">
    <property type="component" value="Unassembled WGS sequence"/>
</dbReference>
<dbReference type="RefSeq" id="WP_003932744.1">
    <property type="nucleotide sequence ID" value="NZ_JH814697.1"/>
</dbReference>
<dbReference type="Gene3D" id="3.90.550.10">
    <property type="entry name" value="Spore Coat Polysaccharide Biosynthesis Protein SpsA, Chain A"/>
    <property type="match status" value="1"/>
</dbReference>
<reference evidence="1 2" key="1">
    <citation type="journal article" date="2012" name="J. Bacteriol.">
        <title>Complete Genome Sequence of Mycobacterium vaccae Type Strain ATCC 25954.</title>
        <authorList>
            <person name="Ho Y.S."/>
            <person name="Adroub S.A."/>
            <person name="Abadi M."/>
            <person name="Al Alwan B."/>
            <person name="Alkhateeb R."/>
            <person name="Gao G."/>
            <person name="Ragab A."/>
            <person name="Ali S."/>
            <person name="van Soolingen D."/>
            <person name="Bitter W."/>
            <person name="Pain A."/>
            <person name="Abdallah A.M."/>
        </authorList>
    </citation>
    <scope>NUCLEOTIDE SEQUENCE [LARGE SCALE GENOMIC DNA]</scope>
    <source>
        <strain evidence="1 2">ATCC 25954</strain>
    </source>
</reference>
<dbReference type="InterPro" id="IPR013446">
    <property type="entry name" value="G1P_cyt_trans-like"/>
</dbReference>
<dbReference type="eggNOG" id="COG1208">
    <property type="taxonomic scope" value="Bacteria"/>
</dbReference>